<gene>
    <name evidence="2" type="primary">jg11933</name>
    <name evidence="2" type="ORF">PAEG_LOCUS23086</name>
</gene>
<proteinExistence type="predicted"/>
<name>A0A8S4S8X0_9NEOP</name>
<comment type="caution">
    <text evidence="2">The sequence shown here is derived from an EMBL/GenBank/DDBJ whole genome shotgun (WGS) entry which is preliminary data.</text>
</comment>
<evidence type="ECO:0000256" key="1">
    <source>
        <dbReference type="SAM" id="MobiDB-lite"/>
    </source>
</evidence>
<dbReference type="AlphaFoldDB" id="A0A8S4S8X0"/>
<sequence length="91" mass="10300">MWLPGAKVAEEHQQHHENDCWQVDLQSCAPILTGLRNVDTFSTLWRHVRMSICDFLWPPYEPAKGSRGTGLGRSPPRGQVRIGGLHTPLRT</sequence>
<feature type="region of interest" description="Disordered" evidence="1">
    <location>
        <begin position="64"/>
        <end position="91"/>
    </location>
</feature>
<accession>A0A8S4S8X0</accession>
<keyword evidence="3" id="KW-1185">Reference proteome</keyword>
<reference evidence="2" key="1">
    <citation type="submission" date="2022-03" db="EMBL/GenBank/DDBJ databases">
        <authorList>
            <person name="Lindestad O."/>
        </authorList>
    </citation>
    <scope>NUCLEOTIDE SEQUENCE</scope>
</reference>
<dbReference type="EMBL" id="CAKXAJ010026116">
    <property type="protein sequence ID" value="CAH2257065.1"/>
    <property type="molecule type" value="Genomic_DNA"/>
</dbReference>
<evidence type="ECO:0000313" key="3">
    <source>
        <dbReference type="Proteomes" id="UP000838756"/>
    </source>
</evidence>
<organism evidence="2 3">
    <name type="scientific">Pararge aegeria aegeria</name>
    <dbReference type="NCBI Taxonomy" id="348720"/>
    <lineage>
        <taxon>Eukaryota</taxon>
        <taxon>Metazoa</taxon>
        <taxon>Ecdysozoa</taxon>
        <taxon>Arthropoda</taxon>
        <taxon>Hexapoda</taxon>
        <taxon>Insecta</taxon>
        <taxon>Pterygota</taxon>
        <taxon>Neoptera</taxon>
        <taxon>Endopterygota</taxon>
        <taxon>Lepidoptera</taxon>
        <taxon>Glossata</taxon>
        <taxon>Ditrysia</taxon>
        <taxon>Papilionoidea</taxon>
        <taxon>Nymphalidae</taxon>
        <taxon>Satyrinae</taxon>
        <taxon>Satyrini</taxon>
        <taxon>Parargina</taxon>
        <taxon>Pararge</taxon>
    </lineage>
</organism>
<dbReference type="Proteomes" id="UP000838756">
    <property type="component" value="Unassembled WGS sequence"/>
</dbReference>
<protein>
    <submittedName>
        <fullName evidence="2">Jg11933 protein</fullName>
    </submittedName>
</protein>
<evidence type="ECO:0000313" key="2">
    <source>
        <dbReference type="EMBL" id="CAH2257065.1"/>
    </source>
</evidence>